<dbReference type="GO" id="GO:0016491">
    <property type="term" value="F:oxidoreductase activity"/>
    <property type="evidence" value="ECO:0007669"/>
    <property type="project" value="UniProtKB-KW"/>
</dbReference>
<proteinExistence type="predicted"/>
<accession>A0ABN7YJY3</accession>
<dbReference type="InterPro" id="IPR013785">
    <property type="entry name" value="Aldolase_TIM"/>
</dbReference>
<dbReference type="Proteomes" id="UP000706525">
    <property type="component" value="Unassembled WGS sequence"/>
</dbReference>
<dbReference type="Pfam" id="PF00724">
    <property type="entry name" value="Oxidored_FMN"/>
    <property type="match status" value="1"/>
</dbReference>
<dbReference type="SUPFAM" id="SSF51395">
    <property type="entry name" value="FMN-linked oxidoreductases"/>
    <property type="match status" value="1"/>
</dbReference>
<dbReference type="InterPro" id="IPR045247">
    <property type="entry name" value="Oye-like"/>
</dbReference>
<name>A0ABN7YJY3_9BURK</name>
<keyword evidence="3" id="KW-0560">Oxidoreductase</keyword>
<dbReference type="PANTHER" id="PTHR22893">
    <property type="entry name" value="NADH OXIDOREDUCTASE-RELATED"/>
    <property type="match status" value="1"/>
</dbReference>
<dbReference type="Gene3D" id="3.20.20.70">
    <property type="entry name" value="Aldolase class I"/>
    <property type="match status" value="1"/>
</dbReference>
<dbReference type="RefSeq" id="WP_223989429.1">
    <property type="nucleotide sequence ID" value="NZ_CAJZAG010000005.1"/>
</dbReference>
<protein>
    <submittedName>
        <fullName evidence="3">NADH oxidase</fullName>
        <ecNumber evidence="3">1.-.-.-</ecNumber>
    </submittedName>
</protein>
<feature type="domain" description="NADH:flavin oxidoreductase/NADH oxidase N-terminal" evidence="2">
    <location>
        <begin position="7"/>
        <end position="291"/>
    </location>
</feature>
<dbReference type="InterPro" id="IPR001155">
    <property type="entry name" value="OxRdtase_FMN_N"/>
</dbReference>
<gene>
    <name evidence="3" type="ORF">LMG32289_02970</name>
</gene>
<evidence type="ECO:0000259" key="2">
    <source>
        <dbReference type="Pfam" id="PF00724"/>
    </source>
</evidence>
<feature type="region of interest" description="Disordered" evidence="1">
    <location>
        <begin position="111"/>
        <end position="133"/>
    </location>
</feature>
<evidence type="ECO:0000313" key="3">
    <source>
        <dbReference type="EMBL" id="CAG9173814.1"/>
    </source>
</evidence>
<evidence type="ECO:0000256" key="1">
    <source>
        <dbReference type="SAM" id="MobiDB-lite"/>
    </source>
</evidence>
<comment type="caution">
    <text evidence="3">The sequence shown here is derived from an EMBL/GenBank/DDBJ whole genome shotgun (WGS) entry which is preliminary data.</text>
</comment>
<evidence type="ECO:0000313" key="4">
    <source>
        <dbReference type="Proteomes" id="UP000706525"/>
    </source>
</evidence>
<sequence length="370" mass="39475">MSQHTNLFSPFAIPGLELSNRVVMAPMTRRASPGGVPSDDVAAYYRRRAEGGVGLIITEGTTIGRPAASSDAAIPNIYAAQSIAGWLRVVEGVHAVGGKIAVQLWHMGMQRAPGTGPNPDAPTEGPSAVPGNSRAMTESDIADVIAAFADAAQTARAIGFDAVEVHGAHGYLIDQFFWDKTNGVPSKYAGSISARTRFAAEVVRAIRSKVGSQFPISLRFSQWKVQDYGGRLAQSPAELEAFLLPLKDAGVNILHASTRRFWEPEFAGSSLNLAGWAKKITGLPTITVGSVGLEGPDFMHALRARNGDEQYAEHKSASLDALLRRLDDGEFDLVAVGRALAADPDWVSKIRDGADDRILTFDRSALDALV</sequence>
<organism evidence="3 4">
    <name type="scientific">Cupriavidus pampae</name>
    <dbReference type="NCBI Taxonomy" id="659251"/>
    <lineage>
        <taxon>Bacteria</taxon>
        <taxon>Pseudomonadati</taxon>
        <taxon>Pseudomonadota</taxon>
        <taxon>Betaproteobacteria</taxon>
        <taxon>Burkholderiales</taxon>
        <taxon>Burkholderiaceae</taxon>
        <taxon>Cupriavidus</taxon>
    </lineage>
</organism>
<dbReference type="EC" id="1.-.-.-" evidence="3"/>
<dbReference type="CDD" id="cd04747">
    <property type="entry name" value="OYE_like_5_FMN"/>
    <property type="match status" value="1"/>
</dbReference>
<reference evidence="3 4" key="1">
    <citation type="submission" date="2021-08" db="EMBL/GenBank/DDBJ databases">
        <authorList>
            <person name="Peeters C."/>
        </authorList>
    </citation>
    <scope>NUCLEOTIDE SEQUENCE [LARGE SCALE GENOMIC DNA]</scope>
    <source>
        <strain evidence="3 4">LMG 32289</strain>
    </source>
</reference>
<keyword evidence="4" id="KW-1185">Reference proteome</keyword>
<dbReference type="EMBL" id="CAJZAG010000005">
    <property type="protein sequence ID" value="CAG9173814.1"/>
    <property type="molecule type" value="Genomic_DNA"/>
</dbReference>
<dbReference type="PANTHER" id="PTHR22893:SF55">
    <property type="entry name" value="OXIDOREDUCTASE-RELATED"/>
    <property type="match status" value="1"/>
</dbReference>